<organism evidence="1 2">
    <name type="scientific">Aristaeella lactis</name>
    <dbReference type="NCBI Taxonomy" id="3046383"/>
    <lineage>
        <taxon>Bacteria</taxon>
        <taxon>Bacillati</taxon>
        <taxon>Bacillota</taxon>
        <taxon>Clostridia</taxon>
        <taxon>Eubacteriales</taxon>
        <taxon>Aristaeellaceae</taxon>
        <taxon>Aristaeella</taxon>
    </lineage>
</organism>
<evidence type="ECO:0000313" key="1">
    <source>
        <dbReference type="EMBL" id="SMC38916.1"/>
    </source>
</evidence>
<comment type="caution">
    <text evidence="1">The sequence shown here is derived from an EMBL/GenBank/DDBJ whole genome shotgun (WGS) entry which is preliminary data.</text>
</comment>
<sequence>MFQVRLAPMCGITDHIFRTICYEQGCDLAYTEMISAMGYLCAPNQRATKELMIRGENEPALILQLFGRDPDTVAEAAERICDLGLYNGIDLNMGCPAKKIAPSGEGCGLMRTPETAREMMRKTVAASSVPVSVKIRMGYDREHINAVEFARMAEDSGVSSITVHGRTREQQYSGEADWEIIEKVKNSVHIPVIGNGDIFTADDAIQKQKASHTDGVMIGRGAMGNPWIFRSIKRRMNGESETPVTTDEKHRMIIRHYHMMLETKPENIAVREMRKHIGWYIKGMKGAAQFRLEINRCTEACEAMRIIDCFFEEADRYQKAEPEAEK</sequence>
<gene>
    <name evidence="1" type="ORF">SAMN06297397_0531</name>
</gene>
<proteinExistence type="predicted"/>
<reference evidence="1" key="1">
    <citation type="submission" date="2017-04" db="EMBL/GenBank/DDBJ databases">
        <authorList>
            <person name="Varghese N."/>
            <person name="Submissions S."/>
        </authorList>
    </citation>
    <scope>NUCLEOTIDE SEQUENCE</scope>
    <source>
        <strain evidence="1">WTE2008</strain>
    </source>
</reference>
<protein>
    <submittedName>
        <fullName evidence="1">TIM-barrel protein, nifR3 family</fullName>
    </submittedName>
</protein>
<name>A0AC61PIJ1_9FIRM</name>
<accession>A0AC61PIJ1</accession>
<evidence type="ECO:0000313" key="2">
    <source>
        <dbReference type="Proteomes" id="UP000192328"/>
    </source>
</evidence>
<dbReference type="Proteomes" id="UP000192328">
    <property type="component" value="Unassembled WGS sequence"/>
</dbReference>
<dbReference type="EMBL" id="FWXZ01000001">
    <property type="protein sequence ID" value="SMC38916.1"/>
    <property type="molecule type" value="Genomic_DNA"/>
</dbReference>
<keyword evidence="2" id="KW-1185">Reference proteome</keyword>